<accession>A0A9N7Y6J1</accession>
<dbReference type="AlphaFoldDB" id="A0A9N7Y6J1"/>
<proteinExistence type="predicted"/>
<evidence type="ECO:0000313" key="2">
    <source>
        <dbReference type="Proteomes" id="UP001153269"/>
    </source>
</evidence>
<protein>
    <submittedName>
        <fullName evidence="1">Uncharacterized protein</fullName>
    </submittedName>
</protein>
<name>A0A9N7Y6J1_PLEPL</name>
<dbReference type="Proteomes" id="UP001153269">
    <property type="component" value="Unassembled WGS sequence"/>
</dbReference>
<dbReference type="EMBL" id="CADEAL010000041">
    <property type="protein sequence ID" value="CAB1413179.1"/>
    <property type="molecule type" value="Genomic_DNA"/>
</dbReference>
<gene>
    <name evidence="1" type="ORF">PLEPLA_LOCUS879</name>
</gene>
<comment type="caution">
    <text evidence="1">The sequence shown here is derived from an EMBL/GenBank/DDBJ whole genome shotgun (WGS) entry which is preliminary data.</text>
</comment>
<reference evidence="1" key="1">
    <citation type="submission" date="2020-03" db="EMBL/GenBank/DDBJ databases">
        <authorList>
            <person name="Weist P."/>
        </authorList>
    </citation>
    <scope>NUCLEOTIDE SEQUENCE</scope>
</reference>
<organism evidence="1 2">
    <name type="scientific">Pleuronectes platessa</name>
    <name type="common">European plaice</name>
    <dbReference type="NCBI Taxonomy" id="8262"/>
    <lineage>
        <taxon>Eukaryota</taxon>
        <taxon>Metazoa</taxon>
        <taxon>Chordata</taxon>
        <taxon>Craniata</taxon>
        <taxon>Vertebrata</taxon>
        <taxon>Euteleostomi</taxon>
        <taxon>Actinopterygii</taxon>
        <taxon>Neopterygii</taxon>
        <taxon>Teleostei</taxon>
        <taxon>Neoteleostei</taxon>
        <taxon>Acanthomorphata</taxon>
        <taxon>Carangaria</taxon>
        <taxon>Pleuronectiformes</taxon>
        <taxon>Pleuronectoidei</taxon>
        <taxon>Pleuronectidae</taxon>
        <taxon>Pleuronectes</taxon>
    </lineage>
</organism>
<sequence>MERVSPREDNNTIRTAEEDTLKFFFIGRRVHRGHVQCRIDWQLRSQSYTEDNYRLSLRSLLSPCPREWKHGAERDATDDWEGAQLQSSRFSSSSFLECRNISREVVRIPPDAENNAGGGQGFDLLPVCTETKGPFRNGGGAVVGGTNEHEETFMPPCCAPGVVKRMQNITTEQLGNCCEDEIWLSLSGVGQLRQ</sequence>
<keyword evidence="2" id="KW-1185">Reference proteome</keyword>
<evidence type="ECO:0000313" key="1">
    <source>
        <dbReference type="EMBL" id="CAB1413179.1"/>
    </source>
</evidence>